<proteinExistence type="predicted"/>
<keyword evidence="1" id="KW-1133">Transmembrane helix</keyword>
<accession>A0AAU7JQ20</accession>
<evidence type="ECO:0000313" key="2">
    <source>
        <dbReference type="EMBL" id="XBO42327.1"/>
    </source>
</evidence>
<keyword evidence="1" id="KW-0812">Transmembrane</keyword>
<dbReference type="InterPro" id="IPR025339">
    <property type="entry name" value="DUF4245"/>
</dbReference>
<evidence type="ECO:0000256" key="1">
    <source>
        <dbReference type="SAM" id="Phobius"/>
    </source>
</evidence>
<protein>
    <submittedName>
        <fullName evidence="2">DUF4245 domain-containing protein</fullName>
    </submittedName>
</protein>
<dbReference type="Pfam" id="PF14030">
    <property type="entry name" value="DUF4245"/>
    <property type="match status" value="1"/>
</dbReference>
<sequence length="188" mass="19749">MSTPAPRSSYANGSVANILRSLLVIGVLVAVLVAVVPRVNNVSQPPVDVTGASVEAAQESGWPIERPTNLPDGWKATSVRYVRSTDGLMTWHAGYQSPTGNYVAIEQTKDATSGWVEAQTNRAKLTGSLQAGGRTWGTYVRDGKVQNSLVHKASPGDELTTIVTGTGTFDELSAFAGTLQKVPAGAQP</sequence>
<dbReference type="EMBL" id="CP157483">
    <property type="protein sequence ID" value="XBO42327.1"/>
    <property type="molecule type" value="Genomic_DNA"/>
</dbReference>
<name>A0AAU7JQ20_9MICO</name>
<dbReference type="RefSeq" id="WP_406829732.1">
    <property type="nucleotide sequence ID" value="NZ_CP157483.1"/>
</dbReference>
<reference evidence="2" key="1">
    <citation type="submission" date="2024-05" db="EMBL/GenBank/DDBJ databases">
        <authorList>
            <person name="Kim S."/>
            <person name="Heo J."/>
            <person name="Choi H."/>
            <person name="Choi Y."/>
            <person name="Kwon S.-W."/>
            <person name="Kim Y."/>
        </authorList>
    </citation>
    <scope>NUCLEOTIDE SEQUENCE</scope>
    <source>
        <strain evidence="2">KACC 23699</strain>
    </source>
</reference>
<dbReference type="AlphaFoldDB" id="A0AAU7JQ20"/>
<feature type="transmembrane region" description="Helical" evidence="1">
    <location>
        <begin position="18"/>
        <end position="36"/>
    </location>
</feature>
<organism evidence="2">
    <name type="scientific">Pedococcus sp. KACC 23699</name>
    <dbReference type="NCBI Taxonomy" id="3149228"/>
    <lineage>
        <taxon>Bacteria</taxon>
        <taxon>Bacillati</taxon>
        <taxon>Actinomycetota</taxon>
        <taxon>Actinomycetes</taxon>
        <taxon>Micrococcales</taxon>
        <taxon>Intrasporangiaceae</taxon>
        <taxon>Pedococcus</taxon>
    </lineage>
</organism>
<gene>
    <name evidence="2" type="ORF">ABEG17_12130</name>
</gene>
<keyword evidence="1" id="KW-0472">Membrane</keyword>